<gene>
    <name evidence="2" type="primary">thiW</name>
    <name evidence="2" type="ORF">ISALK_08880</name>
</gene>
<evidence type="ECO:0000256" key="1">
    <source>
        <dbReference type="SAM" id="Phobius"/>
    </source>
</evidence>
<proteinExistence type="predicted"/>
<keyword evidence="3" id="KW-1185">Reference proteome</keyword>
<organism evidence="2 3">
    <name type="scientific">Isachenkonia alkalipeptolytica</name>
    <dbReference type="NCBI Taxonomy" id="2565777"/>
    <lineage>
        <taxon>Bacteria</taxon>
        <taxon>Bacillati</taxon>
        <taxon>Bacillota</taxon>
        <taxon>Clostridia</taxon>
        <taxon>Eubacteriales</taxon>
        <taxon>Clostridiaceae</taxon>
        <taxon>Isachenkonia</taxon>
    </lineage>
</organism>
<keyword evidence="1" id="KW-1133">Transmembrane helix</keyword>
<evidence type="ECO:0000313" key="2">
    <source>
        <dbReference type="EMBL" id="NBG88616.1"/>
    </source>
</evidence>
<dbReference type="EMBL" id="SUMG01000009">
    <property type="protein sequence ID" value="NBG88616.1"/>
    <property type="molecule type" value="Genomic_DNA"/>
</dbReference>
<feature type="transmembrane region" description="Helical" evidence="1">
    <location>
        <begin position="68"/>
        <end position="90"/>
    </location>
</feature>
<feature type="transmembrane region" description="Helical" evidence="1">
    <location>
        <begin position="6"/>
        <end position="29"/>
    </location>
</feature>
<dbReference type="Proteomes" id="UP000449710">
    <property type="component" value="Unassembled WGS sequence"/>
</dbReference>
<protein>
    <submittedName>
        <fullName evidence="2">Energy coupling factor transporter S component ThiW</fullName>
    </submittedName>
</protein>
<dbReference type="RefSeq" id="WP_160721395.1">
    <property type="nucleotide sequence ID" value="NZ_SUMG01000009.1"/>
</dbReference>
<accession>A0AA44BFM0</accession>
<sequence>MNTRKLTTAALLITVGVLSAHLISIPIGVSRVFPVQHALNVLAAVLFGPYYAVVVAFVTSLLRNILGTGSLLAFPGSIFGAYLAGLLFLATKKSIFALGGEIFGTGILGALAAYPIARYLLGAEVAVFFYIGPFALSSIVGAVIGYIIYKLMEQSGVIKFYHQQGGR</sequence>
<dbReference type="PIRSF" id="PIRSF024534">
    <property type="entry name" value="ThiW"/>
    <property type="match status" value="1"/>
</dbReference>
<dbReference type="InterPro" id="IPR012652">
    <property type="entry name" value="ThiW"/>
</dbReference>
<keyword evidence="1" id="KW-0812">Transmembrane</keyword>
<name>A0AA44BFM0_9CLOT</name>
<keyword evidence="1" id="KW-0472">Membrane</keyword>
<dbReference type="NCBIfam" id="TIGR02359">
    <property type="entry name" value="thiW"/>
    <property type="match status" value="1"/>
</dbReference>
<reference evidence="2 3" key="1">
    <citation type="submission" date="2019-04" db="EMBL/GenBank/DDBJ databases">
        <title>Isachenkonia alkalipeptolytica gen. nov. sp. nov. a new anaerobic, alkiliphilic organothrophic bacterium capable to reduce synthesized ferrihydrite isolated from a soda lake.</title>
        <authorList>
            <person name="Toshchakov S.V."/>
            <person name="Zavarzina D.G."/>
            <person name="Zhilina T.N."/>
            <person name="Kostrikina N.A."/>
            <person name="Kublanov I.V."/>
        </authorList>
    </citation>
    <scope>NUCLEOTIDE SEQUENCE [LARGE SCALE GENOMIC DNA]</scope>
    <source>
        <strain evidence="2 3">Z-1701</strain>
    </source>
</reference>
<dbReference type="Gene3D" id="1.10.1760.20">
    <property type="match status" value="1"/>
</dbReference>
<feature type="transmembrane region" description="Helical" evidence="1">
    <location>
        <begin position="127"/>
        <end position="149"/>
    </location>
</feature>
<comment type="caution">
    <text evidence="2">The sequence shown here is derived from an EMBL/GenBank/DDBJ whole genome shotgun (WGS) entry which is preliminary data.</text>
</comment>
<evidence type="ECO:0000313" key="3">
    <source>
        <dbReference type="Proteomes" id="UP000449710"/>
    </source>
</evidence>
<feature type="transmembrane region" description="Helical" evidence="1">
    <location>
        <begin position="41"/>
        <end position="62"/>
    </location>
</feature>
<feature type="transmembrane region" description="Helical" evidence="1">
    <location>
        <begin position="102"/>
        <end position="121"/>
    </location>
</feature>
<dbReference type="AlphaFoldDB" id="A0AA44BFM0"/>
<dbReference type="Pfam" id="PF09512">
    <property type="entry name" value="ThiW"/>
    <property type="match status" value="1"/>
</dbReference>